<keyword evidence="11" id="KW-1185">Reference proteome</keyword>
<keyword evidence="5 9" id="KW-1133">Transmembrane helix</keyword>
<comment type="similarity">
    <text evidence="2 7">Belongs to the ExbD/TolR family.</text>
</comment>
<evidence type="ECO:0000256" key="9">
    <source>
        <dbReference type="SAM" id="Phobius"/>
    </source>
</evidence>
<dbReference type="Proteomes" id="UP000275348">
    <property type="component" value="Unassembled WGS sequence"/>
</dbReference>
<keyword evidence="4 7" id="KW-0812">Transmembrane</keyword>
<dbReference type="InterPro" id="IPR003400">
    <property type="entry name" value="ExbD"/>
</dbReference>
<sequence length="179" mass="19873">MAQIDTSADSGDGKKVRSKKQSTKVDMAPLVDLGFLLITFFMFAATQIKPNVMNLNMPPKLNEQVEKQVKPEIDLRNSLSVVLGKEGKIFWHQKDQTLTAADLNETDYSAEGIRKAITDAYAKAPQKEMFTVIIKPTDGASYKNLVDVLDEMEITKSTKYGIVEVAPYEQAALDEKVGK</sequence>
<dbReference type="AlphaFoldDB" id="A0A3L9M2H5"/>
<accession>A0A3L9M2H5</accession>
<evidence type="ECO:0000256" key="2">
    <source>
        <dbReference type="ARBA" id="ARBA00005811"/>
    </source>
</evidence>
<dbReference type="RefSeq" id="WP_121935382.1">
    <property type="nucleotide sequence ID" value="NZ_RDOJ01000018.1"/>
</dbReference>
<proteinExistence type="inferred from homology"/>
<feature type="transmembrane region" description="Helical" evidence="9">
    <location>
        <begin position="27"/>
        <end position="45"/>
    </location>
</feature>
<dbReference type="OrthoDB" id="952702at2"/>
<dbReference type="GO" id="GO:0022857">
    <property type="term" value="F:transmembrane transporter activity"/>
    <property type="evidence" value="ECO:0007669"/>
    <property type="project" value="InterPro"/>
</dbReference>
<evidence type="ECO:0000256" key="3">
    <source>
        <dbReference type="ARBA" id="ARBA00022475"/>
    </source>
</evidence>
<evidence type="ECO:0000256" key="4">
    <source>
        <dbReference type="ARBA" id="ARBA00022692"/>
    </source>
</evidence>
<comment type="caution">
    <text evidence="10">The sequence shown here is derived from an EMBL/GenBank/DDBJ whole genome shotgun (WGS) entry which is preliminary data.</text>
</comment>
<keyword evidence="6 9" id="KW-0472">Membrane</keyword>
<evidence type="ECO:0000313" key="11">
    <source>
        <dbReference type="Proteomes" id="UP000275348"/>
    </source>
</evidence>
<dbReference type="Pfam" id="PF02472">
    <property type="entry name" value="ExbD"/>
    <property type="match status" value="1"/>
</dbReference>
<dbReference type="GO" id="GO:0005886">
    <property type="term" value="C:plasma membrane"/>
    <property type="evidence" value="ECO:0007669"/>
    <property type="project" value="UniProtKB-SubCell"/>
</dbReference>
<evidence type="ECO:0000313" key="10">
    <source>
        <dbReference type="EMBL" id="RLZ07357.1"/>
    </source>
</evidence>
<protein>
    <submittedName>
        <fullName evidence="10">Biopolymer transporter ExbD</fullName>
    </submittedName>
</protein>
<reference evidence="10 11" key="1">
    <citation type="submission" date="2018-10" db="EMBL/GenBank/DDBJ databases">
        <authorList>
            <person name="Chen X."/>
        </authorList>
    </citation>
    <scope>NUCLEOTIDE SEQUENCE [LARGE SCALE GENOMIC DNA]</scope>
    <source>
        <strain evidence="10 11">YIM 102668</strain>
    </source>
</reference>
<gene>
    <name evidence="10" type="ORF">EAH69_11635</name>
</gene>
<dbReference type="GO" id="GO:0015031">
    <property type="term" value="P:protein transport"/>
    <property type="evidence" value="ECO:0007669"/>
    <property type="project" value="UniProtKB-KW"/>
</dbReference>
<evidence type="ECO:0000256" key="7">
    <source>
        <dbReference type="RuleBase" id="RU003879"/>
    </source>
</evidence>
<name>A0A3L9M2H5_9FLAO</name>
<evidence type="ECO:0000256" key="1">
    <source>
        <dbReference type="ARBA" id="ARBA00004162"/>
    </source>
</evidence>
<feature type="region of interest" description="Disordered" evidence="8">
    <location>
        <begin position="1"/>
        <end position="21"/>
    </location>
</feature>
<organism evidence="10 11">
    <name type="scientific">Faecalibacter macacae</name>
    <dbReference type="NCBI Taxonomy" id="1859289"/>
    <lineage>
        <taxon>Bacteria</taxon>
        <taxon>Pseudomonadati</taxon>
        <taxon>Bacteroidota</taxon>
        <taxon>Flavobacteriia</taxon>
        <taxon>Flavobacteriales</taxon>
        <taxon>Weeksellaceae</taxon>
        <taxon>Faecalibacter</taxon>
    </lineage>
</organism>
<keyword evidence="7" id="KW-0813">Transport</keyword>
<keyword evidence="3" id="KW-1003">Cell membrane</keyword>
<evidence type="ECO:0000256" key="8">
    <source>
        <dbReference type="SAM" id="MobiDB-lite"/>
    </source>
</evidence>
<keyword evidence="7" id="KW-0653">Protein transport</keyword>
<dbReference type="EMBL" id="RDOJ01000018">
    <property type="protein sequence ID" value="RLZ07357.1"/>
    <property type="molecule type" value="Genomic_DNA"/>
</dbReference>
<comment type="subcellular location">
    <subcellularLocation>
        <location evidence="1">Cell membrane</location>
        <topology evidence="1">Single-pass membrane protein</topology>
    </subcellularLocation>
    <subcellularLocation>
        <location evidence="7">Cell membrane</location>
        <topology evidence="7">Single-pass type II membrane protein</topology>
    </subcellularLocation>
</comment>
<dbReference type="PANTHER" id="PTHR30558">
    <property type="entry name" value="EXBD MEMBRANE COMPONENT OF PMF-DRIVEN MACROMOLECULE IMPORT SYSTEM"/>
    <property type="match status" value="1"/>
</dbReference>
<evidence type="ECO:0000256" key="5">
    <source>
        <dbReference type="ARBA" id="ARBA00022989"/>
    </source>
</evidence>
<evidence type="ECO:0000256" key="6">
    <source>
        <dbReference type="ARBA" id="ARBA00023136"/>
    </source>
</evidence>
<dbReference type="PANTHER" id="PTHR30558:SF3">
    <property type="entry name" value="BIOPOLYMER TRANSPORT PROTEIN EXBD-RELATED"/>
    <property type="match status" value="1"/>
</dbReference>